<comment type="caution">
    <text evidence="2">The sequence shown here is derived from an EMBL/GenBank/DDBJ whole genome shotgun (WGS) entry which is preliminary data.</text>
</comment>
<proteinExistence type="predicted"/>
<feature type="signal peptide" evidence="1">
    <location>
        <begin position="1"/>
        <end position="23"/>
    </location>
</feature>
<organism evidence="2 3">
    <name type="scientific">Caerostris extrusa</name>
    <name type="common">Bark spider</name>
    <name type="synonym">Caerostris bankana</name>
    <dbReference type="NCBI Taxonomy" id="172846"/>
    <lineage>
        <taxon>Eukaryota</taxon>
        <taxon>Metazoa</taxon>
        <taxon>Ecdysozoa</taxon>
        <taxon>Arthropoda</taxon>
        <taxon>Chelicerata</taxon>
        <taxon>Arachnida</taxon>
        <taxon>Araneae</taxon>
        <taxon>Araneomorphae</taxon>
        <taxon>Entelegynae</taxon>
        <taxon>Araneoidea</taxon>
        <taxon>Araneidae</taxon>
        <taxon>Caerostris</taxon>
    </lineage>
</organism>
<dbReference type="AlphaFoldDB" id="A0AAV4R1W3"/>
<feature type="chain" id="PRO_5043921217" evidence="1">
    <location>
        <begin position="24"/>
        <end position="122"/>
    </location>
</feature>
<evidence type="ECO:0000313" key="2">
    <source>
        <dbReference type="EMBL" id="GIY16313.1"/>
    </source>
</evidence>
<gene>
    <name evidence="2" type="ORF">CEXT_608631</name>
</gene>
<sequence>MILNRLLHFILITLFNRIVCSNANLGRRILFRGQILSSWYKARALPNMIIGLGEGGGGVNEKEITTLFYSPLNMPHKKAAHRLLFSSPEEANEPLHIRTVHFFGNRYVRVSIYFRMLIVHFV</sequence>
<dbReference type="Proteomes" id="UP001054945">
    <property type="component" value="Unassembled WGS sequence"/>
</dbReference>
<dbReference type="EMBL" id="BPLR01007357">
    <property type="protein sequence ID" value="GIY16313.1"/>
    <property type="molecule type" value="Genomic_DNA"/>
</dbReference>
<keyword evidence="1" id="KW-0732">Signal</keyword>
<evidence type="ECO:0000256" key="1">
    <source>
        <dbReference type="SAM" id="SignalP"/>
    </source>
</evidence>
<evidence type="ECO:0000313" key="3">
    <source>
        <dbReference type="Proteomes" id="UP001054945"/>
    </source>
</evidence>
<keyword evidence="3" id="KW-1185">Reference proteome</keyword>
<protein>
    <submittedName>
        <fullName evidence="2">Uncharacterized protein</fullName>
    </submittedName>
</protein>
<accession>A0AAV4R1W3</accession>
<reference evidence="2 3" key="1">
    <citation type="submission" date="2021-06" db="EMBL/GenBank/DDBJ databases">
        <title>Caerostris extrusa draft genome.</title>
        <authorList>
            <person name="Kono N."/>
            <person name="Arakawa K."/>
        </authorList>
    </citation>
    <scope>NUCLEOTIDE SEQUENCE [LARGE SCALE GENOMIC DNA]</scope>
</reference>
<name>A0AAV4R1W3_CAEEX</name>